<name>A0AAU8N401_9ACTO</name>
<proteinExistence type="predicted"/>
<gene>
    <name evidence="1" type="ORF">ABXS69_00840</name>
</gene>
<dbReference type="AlphaFoldDB" id="A0AAU8N401"/>
<protein>
    <submittedName>
        <fullName evidence="1">Uncharacterized protein</fullName>
    </submittedName>
</protein>
<evidence type="ECO:0000313" key="1">
    <source>
        <dbReference type="EMBL" id="XCP82504.1"/>
    </source>
</evidence>
<reference evidence="1" key="1">
    <citation type="submission" date="2024-05" db="EMBL/GenBank/DDBJ databases">
        <title>Draft genome assemblies of 36 bacteria isolated from hibernating arctic ground squirrels.</title>
        <authorList>
            <person name="McKee H."/>
            <person name="Mullen L."/>
            <person name="Drown D.M."/>
            <person name="Duddleston K.N."/>
        </authorList>
    </citation>
    <scope>NUCLEOTIDE SEQUENCE</scope>
    <source>
        <strain evidence="1">AR004</strain>
    </source>
</reference>
<dbReference type="RefSeq" id="WP_366180744.1">
    <property type="nucleotide sequence ID" value="NZ_CP159989.1"/>
</dbReference>
<accession>A0AAU8N401</accession>
<organism evidence="1">
    <name type="scientific">Actinomyces timonensis</name>
    <dbReference type="NCBI Taxonomy" id="1288391"/>
    <lineage>
        <taxon>Bacteria</taxon>
        <taxon>Bacillati</taxon>
        <taxon>Actinomycetota</taxon>
        <taxon>Actinomycetes</taxon>
        <taxon>Actinomycetales</taxon>
        <taxon>Actinomycetaceae</taxon>
        <taxon>Actinomyces</taxon>
    </lineage>
</organism>
<sequence length="125" mass="13031">MPSASDDDTPVLVGGDYLVSFSDGPGAQALAEYMTSAEWARARAALGGVATANQRVDASSIRSGVGRRATEMLQSRQTLIRMDASDGMPPEVGARTLWTALASWAAGSLDSESALAQAERAWPTS</sequence>
<dbReference type="SUPFAM" id="SSF53850">
    <property type="entry name" value="Periplasmic binding protein-like II"/>
    <property type="match status" value="1"/>
</dbReference>
<dbReference type="EMBL" id="CP159989">
    <property type="protein sequence ID" value="XCP82504.1"/>
    <property type="molecule type" value="Genomic_DNA"/>
</dbReference>